<dbReference type="InterPro" id="IPR044431">
    <property type="entry name" value="SET_RBCMT"/>
</dbReference>
<dbReference type="SUPFAM" id="SSF82199">
    <property type="entry name" value="SET domain"/>
    <property type="match status" value="1"/>
</dbReference>
<dbReference type="EMBL" id="KZ155785">
    <property type="protein sequence ID" value="OUS45798.1"/>
    <property type="molecule type" value="Genomic_DNA"/>
</dbReference>
<dbReference type="Proteomes" id="UP000195557">
    <property type="component" value="Unassembled WGS sequence"/>
</dbReference>
<evidence type="ECO:0000256" key="4">
    <source>
        <dbReference type="SAM" id="MobiDB-lite"/>
    </source>
</evidence>
<evidence type="ECO:0000256" key="3">
    <source>
        <dbReference type="ARBA" id="ARBA00022691"/>
    </source>
</evidence>
<dbReference type="PANTHER" id="PTHR13271">
    <property type="entry name" value="UNCHARACTERIZED PUTATIVE METHYLTRANSFERASE"/>
    <property type="match status" value="1"/>
</dbReference>
<dbReference type="InterPro" id="IPR046341">
    <property type="entry name" value="SET_dom_sf"/>
</dbReference>
<dbReference type="Gene3D" id="3.90.1410.10">
    <property type="entry name" value="set domain protein methyltransferase, domain 1"/>
    <property type="match status" value="1"/>
</dbReference>
<organism evidence="6">
    <name type="scientific">Ostreococcus tauri</name>
    <name type="common">Marine green alga</name>
    <dbReference type="NCBI Taxonomy" id="70448"/>
    <lineage>
        <taxon>Eukaryota</taxon>
        <taxon>Viridiplantae</taxon>
        <taxon>Chlorophyta</taxon>
        <taxon>Mamiellophyceae</taxon>
        <taxon>Mamiellales</taxon>
        <taxon>Bathycoccaceae</taxon>
        <taxon>Ostreococcus</taxon>
    </lineage>
</organism>
<feature type="region of interest" description="Disordered" evidence="4">
    <location>
        <begin position="1"/>
        <end position="21"/>
    </location>
</feature>
<reference evidence="6" key="1">
    <citation type="submission" date="2017-04" db="EMBL/GenBank/DDBJ databases">
        <title>Population genomics of picophytoplankton unveils novel chromosome hypervariability.</title>
        <authorList>
            <consortium name="DOE Joint Genome Institute"/>
            <person name="Blanc-Mathieu R."/>
            <person name="Krasovec M."/>
            <person name="Hebrard M."/>
            <person name="Yau S."/>
            <person name="Desgranges E."/>
            <person name="Martin J."/>
            <person name="Schackwitz W."/>
            <person name="Kuo A."/>
            <person name="Salin G."/>
            <person name="Donnadieu C."/>
            <person name="Desdevises Y."/>
            <person name="Sanchez-Ferandin S."/>
            <person name="Moreau H."/>
            <person name="Rivals E."/>
            <person name="Grigoriev I.V."/>
            <person name="Grimsley N."/>
            <person name="Eyre-Walker A."/>
            <person name="Piganeau G."/>
        </authorList>
    </citation>
    <scope>NUCLEOTIDE SEQUENCE [LARGE SCALE GENOMIC DNA]</scope>
    <source>
        <strain evidence="6">RCC 1115</strain>
    </source>
</reference>
<name>A0A1Y5I8A1_OSTTA</name>
<dbReference type="InterPro" id="IPR036464">
    <property type="entry name" value="Rubisco_LSMT_subst-bd_sf"/>
</dbReference>
<gene>
    <name evidence="6" type="ORF">BE221DRAFT_75712</name>
</gene>
<dbReference type="CDD" id="cd19179">
    <property type="entry name" value="SET_RBCMT"/>
    <property type="match status" value="1"/>
</dbReference>
<dbReference type="Pfam" id="PF09273">
    <property type="entry name" value="Rubis-subs-bind"/>
    <property type="match status" value="1"/>
</dbReference>
<dbReference type="GO" id="GO:0032259">
    <property type="term" value="P:methylation"/>
    <property type="evidence" value="ECO:0007669"/>
    <property type="project" value="UniProtKB-KW"/>
</dbReference>
<dbReference type="SUPFAM" id="SSF81822">
    <property type="entry name" value="RuBisCo LSMT C-terminal, substrate-binding domain"/>
    <property type="match status" value="1"/>
</dbReference>
<dbReference type="AlphaFoldDB" id="A0A1Y5I8A1"/>
<keyword evidence="1 6" id="KW-0489">Methyltransferase</keyword>
<feature type="domain" description="Rubisco LSMT substrate-binding" evidence="5">
    <location>
        <begin position="327"/>
        <end position="457"/>
    </location>
</feature>
<dbReference type="eggNOG" id="KOG1337">
    <property type="taxonomic scope" value="Eukaryota"/>
</dbReference>
<dbReference type="InterPro" id="IPR015353">
    <property type="entry name" value="Rubisco_LSMT_subst-bd"/>
</dbReference>
<dbReference type="GO" id="GO:0016279">
    <property type="term" value="F:protein-lysine N-methyltransferase activity"/>
    <property type="evidence" value="ECO:0007669"/>
    <property type="project" value="InterPro"/>
</dbReference>
<evidence type="ECO:0000256" key="1">
    <source>
        <dbReference type="ARBA" id="ARBA00022603"/>
    </source>
</evidence>
<accession>A0A1Y5I8A1</accession>
<evidence type="ECO:0000313" key="6">
    <source>
        <dbReference type="EMBL" id="OUS45798.1"/>
    </source>
</evidence>
<evidence type="ECO:0000256" key="2">
    <source>
        <dbReference type="ARBA" id="ARBA00022679"/>
    </source>
</evidence>
<proteinExistence type="predicted"/>
<keyword evidence="2 6" id="KW-0808">Transferase</keyword>
<evidence type="ECO:0000259" key="5">
    <source>
        <dbReference type="Pfam" id="PF09273"/>
    </source>
</evidence>
<protein>
    <submittedName>
        <fullName evidence="6">Putative ribulose-1,5 bisphosphate carboxylase/oxygenase large subunit N-methyltransferase chloroplast</fullName>
    </submittedName>
</protein>
<dbReference type="Gene3D" id="3.90.1420.10">
    <property type="entry name" value="Rubisco LSMT, substrate-binding domain"/>
    <property type="match status" value="1"/>
</dbReference>
<sequence>MATTSTTGVRARASRARWTTRSTRARVRGDAQRARASREAYDGLWMWLERRGADVSRVVADAVTTDANDSERAQFGVRAKTTLRRGTRAMVIPREVWMDATRATEDADVGAALRDARYDAVKQPWVRVALLLLKERERGADGEFAAYVATLPKTLDSPLFWSADELRDIAGTQLLDNAAGYDAYVRAVYEELKNGVFVEYASTFDVDGAFDEASFRWAFGILRSRTMAPLDGANVALVPGLDLINHSSLSGARWRVGGGGGMGGLFGGGSGSGVAAYVECDRDYDEGAEIFVNYDPEGIDSKFALDYGFIDVVNPSPGYALTLSIPEDDANLFDKLDVLETQGLPEAPTFTLRPYSDPDRELRTFLRLLHCKDTDAFLLEALFRQQCWSLISEPLSRENEADCCASITRGVADALSAYETRSLDQEKAFLTTPPNERQGGIRQEIAVRARLSEKSALLEASAFFDVVASSLDKLEYYQERRLRSLNLLNDDDLRRCNRPRRPPFARLASLSVVSPVRVADASVASHPKPFIQFIPFIPSLRVHRTRPRARRRASTPIGARSRVRARASRVRAVVARAVVRSVESIIPR</sequence>
<dbReference type="InterPro" id="IPR050600">
    <property type="entry name" value="SETD3_SETD6_MTase"/>
</dbReference>
<keyword evidence="3" id="KW-0949">S-adenosyl-L-methionine</keyword>